<accession>A0A5K7Y3D3</accession>
<name>A0A5K7Y3D3_9VIRU</name>
<dbReference type="EMBL" id="LC506465">
    <property type="protein sequence ID" value="BBO53964.1"/>
    <property type="molecule type" value="Genomic_DNA"/>
</dbReference>
<proteinExistence type="predicted"/>
<sequence>MTPHHMSLYYLQSPCSTLLPDITVKVNCSTDRQYNKSQRLFYVEEVRAIKSTYLKDNLYNVEIKYSSRLIITAVVESSTGVRIPEGGLPLSVHFLEHHILLDDRPYFSNTLIEFKTELEQLSDLLDEIDLNSAGKMEVNLIDLLS</sequence>
<protein>
    <submittedName>
        <fullName evidence="1">Uncharacterized protein</fullName>
    </submittedName>
</protein>
<organism evidence="1">
    <name type="scientific">Abalone asfa-like virus</name>
    <dbReference type="NCBI Taxonomy" id="2839893"/>
    <lineage>
        <taxon>Viruses</taxon>
        <taxon>Varidnaviria</taxon>
        <taxon>Bamfordvirae</taxon>
        <taxon>Nucleocytoviricota</taxon>
        <taxon>Pokkesviricetes</taxon>
        <taxon>Asfuvirales</taxon>
        <taxon>Asfarviridae</taxon>
    </lineage>
</organism>
<evidence type="ECO:0000313" key="1">
    <source>
        <dbReference type="EMBL" id="BBO53964.1"/>
    </source>
</evidence>
<reference evidence="1" key="1">
    <citation type="journal article" date="2020" name="Sci. Rep.">
        <title>A novel Asfarvirus-like virus identified as a potential cause of mass mortality of abalone.</title>
        <authorList>
            <person name="Matsuyama T."/>
            <person name="Takano T."/>
            <person name="Nishiki I."/>
            <person name="Fujiwara A."/>
            <person name="Kiryu I."/>
            <person name="Inada M."/>
            <person name="Sakai T."/>
            <person name="Terashima S."/>
            <person name="Matsuura Y."/>
            <person name="Isowa K."/>
            <person name="Nakayasu C."/>
        </authorList>
    </citation>
    <scope>NUCLEOTIDE SEQUENCE</scope>
</reference>